<sequence>MKLVMLLWDAIGSQFGGGHELYEGNYAGNHEA</sequence>
<dbReference type="Proteomes" id="UP001422074">
    <property type="component" value="Unassembled WGS sequence"/>
</dbReference>
<gene>
    <name evidence="2" type="ORF">ABCQ75_07935</name>
</gene>
<dbReference type="Pfam" id="PF03241">
    <property type="entry name" value="HpaB"/>
    <property type="match status" value="1"/>
</dbReference>
<evidence type="ECO:0000313" key="3">
    <source>
        <dbReference type="Proteomes" id="UP001422074"/>
    </source>
</evidence>
<evidence type="ECO:0000259" key="1">
    <source>
        <dbReference type="Pfam" id="PF03241"/>
    </source>
</evidence>
<name>A0ABU9X0V5_9MICC</name>
<dbReference type="RefSeq" id="WP_345884512.1">
    <property type="nucleotide sequence ID" value="NZ_JBDFRB010000005.1"/>
</dbReference>
<dbReference type="Gene3D" id="1.20.140.10">
    <property type="entry name" value="Butyryl-CoA Dehydrogenase, subunit A, domain 3"/>
    <property type="match status" value="1"/>
</dbReference>
<accession>A0ABU9X0V5</accession>
<proteinExistence type="predicted"/>
<keyword evidence="3" id="KW-1185">Reference proteome</keyword>
<dbReference type="InterPro" id="IPR024719">
    <property type="entry name" value="HpaB/PvcC/4-BUDH_C"/>
</dbReference>
<evidence type="ECO:0000313" key="2">
    <source>
        <dbReference type="EMBL" id="MEN2744469.1"/>
    </source>
</evidence>
<feature type="domain" description="HpaB/PvcC/4-BUDH C-terminal" evidence="1">
    <location>
        <begin position="1"/>
        <end position="32"/>
    </location>
</feature>
<organism evidence="2 3">
    <name type="scientific">Sinomonas halotolerans</name>
    <dbReference type="NCBI Taxonomy" id="1644133"/>
    <lineage>
        <taxon>Bacteria</taxon>
        <taxon>Bacillati</taxon>
        <taxon>Actinomycetota</taxon>
        <taxon>Actinomycetes</taxon>
        <taxon>Micrococcales</taxon>
        <taxon>Micrococcaceae</taxon>
        <taxon>Sinomonas</taxon>
    </lineage>
</organism>
<dbReference type="EMBL" id="JBDFRB010000005">
    <property type="protein sequence ID" value="MEN2744469.1"/>
    <property type="molecule type" value="Genomic_DNA"/>
</dbReference>
<protein>
    <submittedName>
        <fullName evidence="2">4-hydroxyphenylacetate 3-hydroxylase C-terminal domain-containing protein</fullName>
    </submittedName>
</protein>
<reference evidence="2 3" key="1">
    <citation type="submission" date="2024-05" db="EMBL/GenBank/DDBJ databases">
        <title>Sinomonas sp. nov., isolated from a waste landfill.</title>
        <authorList>
            <person name="Zhao Y."/>
        </authorList>
    </citation>
    <scope>NUCLEOTIDE SEQUENCE [LARGE SCALE GENOMIC DNA]</scope>
    <source>
        <strain evidence="2 3">CCTCC AB2014300</strain>
    </source>
</reference>
<comment type="caution">
    <text evidence="2">The sequence shown here is derived from an EMBL/GenBank/DDBJ whole genome shotgun (WGS) entry which is preliminary data.</text>
</comment>